<gene>
    <name evidence="7" type="ORF">B8V81_3168</name>
</gene>
<feature type="domain" description="HTH araC/xylS-type" evidence="5">
    <location>
        <begin position="423"/>
        <end position="521"/>
    </location>
</feature>
<dbReference type="Pfam" id="PF12833">
    <property type="entry name" value="HTH_18"/>
    <property type="match status" value="1"/>
</dbReference>
<evidence type="ECO:0000256" key="4">
    <source>
        <dbReference type="PROSITE-ProRule" id="PRU00169"/>
    </source>
</evidence>
<dbReference type="PROSITE" id="PS00041">
    <property type="entry name" value="HTH_ARAC_FAMILY_1"/>
    <property type="match status" value="1"/>
</dbReference>
<accession>A0A2N5N305</accession>
<dbReference type="PANTHER" id="PTHR43280">
    <property type="entry name" value="ARAC-FAMILY TRANSCRIPTIONAL REGULATOR"/>
    <property type="match status" value="1"/>
</dbReference>
<name>A0A2N5N305_9BACL</name>
<dbReference type="InterPro" id="IPR041522">
    <property type="entry name" value="CdaR_GGDEF"/>
</dbReference>
<dbReference type="GO" id="GO:0003700">
    <property type="term" value="F:DNA-binding transcription factor activity"/>
    <property type="evidence" value="ECO:0007669"/>
    <property type="project" value="InterPro"/>
</dbReference>
<dbReference type="PROSITE" id="PS50110">
    <property type="entry name" value="RESPONSE_REGULATORY"/>
    <property type="match status" value="1"/>
</dbReference>
<sequence length="524" mass="59254">MNEAMPIRVLLVDDEAVDLEWLRRRVAGSGLPVQVAGTASSGFAALDLLQREQVDVILTDIRMPIMSGIEFARRAKEARPHVKIVFISGHEDFHYAKEALRLSASGYLLKPVDDEELLAMLSTLCRDVEQEKRTSRSVSEALSLAARELLLRWLGGDRSPLLEEHLQPYLLPAAEHGASCALIEIDDLEWKAAALGEAERDRHIAAMGAFLHDFAERRQLGLMLAGLPGARAVLIARAGADPRLEELVAELARRFPLTVTIGVGRPAGRWQELPESYREAQAALSAKWLLGKNRVLRESPEPLGDEGPSAAQEAVIDRMLAAILQYDLVEIDDCLLELFGGSGRLRRSEAYPLVLRLTSKLHADLQAMDENLYELLKWDTHEPGVMFQFETMNDLLSWLRKRLFELSELLLIKSRRHSRKLIDEIKAYVEERLEQKVTLKETAAQFSFTPNYLGHLFKEETGQHFSDYLLERKLKLTCSLLEEPTLKIYEIADRMGYKNIVYFNRQFKQATGMSPGEYRKKAGI</sequence>
<dbReference type="GO" id="GO:0000160">
    <property type="term" value="P:phosphorelay signal transduction system"/>
    <property type="evidence" value="ECO:0007669"/>
    <property type="project" value="InterPro"/>
</dbReference>
<dbReference type="GO" id="GO:0043565">
    <property type="term" value="F:sequence-specific DNA binding"/>
    <property type="evidence" value="ECO:0007669"/>
    <property type="project" value="InterPro"/>
</dbReference>
<evidence type="ECO:0000313" key="8">
    <source>
        <dbReference type="Proteomes" id="UP000234789"/>
    </source>
</evidence>
<feature type="modified residue" description="4-aspartylphosphate" evidence="4">
    <location>
        <position position="60"/>
    </location>
</feature>
<keyword evidence="1" id="KW-0805">Transcription regulation</keyword>
<dbReference type="Proteomes" id="UP000234789">
    <property type="component" value="Unassembled WGS sequence"/>
</dbReference>
<dbReference type="InterPro" id="IPR001789">
    <property type="entry name" value="Sig_transdc_resp-reg_receiver"/>
</dbReference>
<evidence type="ECO:0000256" key="1">
    <source>
        <dbReference type="ARBA" id="ARBA00023015"/>
    </source>
</evidence>
<reference evidence="7 8" key="1">
    <citation type="submission" date="2017-05" db="EMBL/GenBank/DDBJ databases">
        <title>Functional genome analysis of Paenibacillus pasadenensis strain R16: insights on endophytic life style and antifungal activity.</title>
        <authorList>
            <person name="Passera A."/>
            <person name="Marcolungo L."/>
            <person name="Casati P."/>
            <person name="Brasca M."/>
            <person name="Quaglino F."/>
            <person name="Delledonne M."/>
        </authorList>
    </citation>
    <scope>NUCLEOTIDE SEQUENCE [LARGE SCALE GENOMIC DNA]</scope>
    <source>
        <strain evidence="7 8">R16</strain>
    </source>
</reference>
<keyword evidence="4" id="KW-0597">Phosphoprotein</keyword>
<dbReference type="EMBL" id="NFEZ01000004">
    <property type="protein sequence ID" value="PLT44737.1"/>
    <property type="molecule type" value="Genomic_DNA"/>
</dbReference>
<dbReference type="InterPro" id="IPR020449">
    <property type="entry name" value="Tscrpt_reg_AraC-type_HTH"/>
</dbReference>
<dbReference type="SUPFAM" id="SSF46689">
    <property type="entry name" value="Homeodomain-like"/>
    <property type="match status" value="2"/>
</dbReference>
<proteinExistence type="predicted"/>
<dbReference type="PANTHER" id="PTHR43280:SF10">
    <property type="entry name" value="REGULATORY PROTEIN POCR"/>
    <property type="match status" value="1"/>
</dbReference>
<dbReference type="SMART" id="SM00448">
    <property type="entry name" value="REC"/>
    <property type="match status" value="1"/>
</dbReference>
<feature type="domain" description="Response regulatory" evidence="6">
    <location>
        <begin position="8"/>
        <end position="125"/>
    </location>
</feature>
<dbReference type="Pfam" id="PF17853">
    <property type="entry name" value="GGDEF_2"/>
    <property type="match status" value="1"/>
</dbReference>
<dbReference type="InterPro" id="IPR018060">
    <property type="entry name" value="HTH_AraC"/>
</dbReference>
<evidence type="ECO:0000256" key="2">
    <source>
        <dbReference type="ARBA" id="ARBA00023125"/>
    </source>
</evidence>
<dbReference type="Gene3D" id="3.40.50.2300">
    <property type="match status" value="1"/>
</dbReference>
<dbReference type="PRINTS" id="PR00032">
    <property type="entry name" value="HTHARAC"/>
</dbReference>
<dbReference type="Gene3D" id="1.10.10.60">
    <property type="entry name" value="Homeodomain-like"/>
    <property type="match status" value="2"/>
</dbReference>
<dbReference type="SUPFAM" id="SSF52172">
    <property type="entry name" value="CheY-like"/>
    <property type="match status" value="1"/>
</dbReference>
<dbReference type="Pfam" id="PF00072">
    <property type="entry name" value="Response_reg"/>
    <property type="match status" value="1"/>
</dbReference>
<dbReference type="AlphaFoldDB" id="A0A2N5N305"/>
<keyword evidence="2" id="KW-0238">DNA-binding</keyword>
<evidence type="ECO:0000313" key="7">
    <source>
        <dbReference type="EMBL" id="PLT44737.1"/>
    </source>
</evidence>
<dbReference type="PROSITE" id="PS01124">
    <property type="entry name" value="HTH_ARAC_FAMILY_2"/>
    <property type="match status" value="1"/>
</dbReference>
<dbReference type="CDD" id="cd17536">
    <property type="entry name" value="REC_YesN-like"/>
    <property type="match status" value="1"/>
</dbReference>
<evidence type="ECO:0000259" key="5">
    <source>
        <dbReference type="PROSITE" id="PS01124"/>
    </source>
</evidence>
<evidence type="ECO:0000256" key="3">
    <source>
        <dbReference type="ARBA" id="ARBA00023163"/>
    </source>
</evidence>
<protein>
    <submittedName>
        <fullName evidence="7">Two-component response regulator</fullName>
    </submittedName>
</protein>
<dbReference type="RefSeq" id="WP_240478959.1">
    <property type="nucleotide sequence ID" value="NZ_BIMM01000087.1"/>
</dbReference>
<dbReference type="InterPro" id="IPR011006">
    <property type="entry name" value="CheY-like_superfamily"/>
</dbReference>
<comment type="caution">
    <text evidence="7">The sequence shown here is derived from an EMBL/GenBank/DDBJ whole genome shotgun (WGS) entry which is preliminary data.</text>
</comment>
<organism evidence="7 8">
    <name type="scientific">Paenibacillus pasadenensis</name>
    <dbReference type="NCBI Taxonomy" id="217090"/>
    <lineage>
        <taxon>Bacteria</taxon>
        <taxon>Bacillati</taxon>
        <taxon>Bacillota</taxon>
        <taxon>Bacilli</taxon>
        <taxon>Bacillales</taxon>
        <taxon>Paenibacillaceae</taxon>
        <taxon>Paenibacillus</taxon>
    </lineage>
</organism>
<evidence type="ECO:0000259" key="6">
    <source>
        <dbReference type="PROSITE" id="PS50110"/>
    </source>
</evidence>
<dbReference type="SMART" id="SM00342">
    <property type="entry name" value="HTH_ARAC"/>
    <property type="match status" value="1"/>
</dbReference>
<dbReference type="InterPro" id="IPR018062">
    <property type="entry name" value="HTH_AraC-typ_CS"/>
</dbReference>
<dbReference type="InterPro" id="IPR009057">
    <property type="entry name" value="Homeodomain-like_sf"/>
</dbReference>
<keyword evidence="8" id="KW-1185">Reference proteome</keyword>
<keyword evidence="3" id="KW-0804">Transcription</keyword>